<reference evidence="2" key="1">
    <citation type="submission" date="2019-03" db="EMBL/GenBank/DDBJ databases">
        <title>Aquabacterium pictum sp.nov., the first bacteriochlorophyll a-containing freshwater bacterium in the genus Aquabacterium of the class Betaproteobacteria.</title>
        <authorList>
            <person name="Hirose S."/>
            <person name="Tank M."/>
            <person name="Hara E."/>
            <person name="Tamaki H."/>
            <person name="Takaichi S."/>
            <person name="Haruta S."/>
            <person name="Hanada S."/>
        </authorList>
    </citation>
    <scope>NUCLEOTIDE SEQUENCE [LARGE SCALE GENOMIC DNA]</scope>
    <source>
        <strain evidence="2">W35</strain>
    </source>
</reference>
<keyword evidence="2" id="KW-1185">Reference proteome</keyword>
<name>A0A480AMK8_9BURK</name>
<dbReference type="Proteomes" id="UP000301751">
    <property type="component" value="Unassembled WGS sequence"/>
</dbReference>
<evidence type="ECO:0000313" key="2">
    <source>
        <dbReference type="Proteomes" id="UP000301751"/>
    </source>
</evidence>
<dbReference type="PANTHER" id="PTHR42110">
    <property type="entry name" value="L-ASPARAGINASE, PUTATIVE (AFU_ORTHOLOGUE AFUA_3G11890)-RELATED"/>
    <property type="match status" value="1"/>
</dbReference>
<dbReference type="EMBL" id="BJCL01000002">
    <property type="protein sequence ID" value="GCL62246.1"/>
    <property type="molecule type" value="Genomic_DNA"/>
</dbReference>
<gene>
    <name evidence="1" type="ORF">AQPW35_13270</name>
</gene>
<dbReference type="InterPro" id="IPR010349">
    <property type="entry name" value="Asparaginase_II"/>
</dbReference>
<proteinExistence type="predicted"/>
<accession>A0A480AMK8</accession>
<comment type="caution">
    <text evidence="1">The sequence shown here is derived from an EMBL/GenBank/DDBJ whole genome shotgun (WGS) entry which is preliminary data.</text>
</comment>
<organism evidence="1 2">
    <name type="scientific">Pseudaquabacterium pictum</name>
    <dbReference type="NCBI Taxonomy" id="2315236"/>
    <lineage>
        <taxon>Bacteria</taxon>
        <taxon>Pseudomonadati</taxon>
        <taxon>Pseudomonadota</taxon>
        <taxon>Betaproteobacteria</taxon>
        <taxon>Burkholderiales</taxon>
        <taxon>Sphaerotilaceae</taxon>
        <taxon>Pseudaquabacterium</taxon>
    </lineage>
</organism>
<dbReference type="PANTHER" id="PTHR42110:SF1">
    <property type="entry name" value="L-ASPARAGINASE, PUTATIVE (AFU_ORTHOLOGUE AFUA_3G11890)-RELATED"/>
    <property type="match status" value="1"/>
</dbReference>
<protein>
    <submittedName>
        <fullName evidence="1">Asparaginase</fullName>
    </submittedName>
</protein>
<evidence type="ECO:0000313" key="1">
    <source>
        <dbReference type="EMBL" id="GCL62246.1"/>
    </source>
</evidence>
<dbReference type="AlphaFoldDB" id="A0A480AMK8"/>
<dbReference type="RefSeq" id="WP_174246083.1">
    <property type="nucleotide sequence ID" value="NZ_BJCL01000002.1"/>
</dbReference>
<sequence>MSASNPDLVHALRGGIVESFHRGALAIVDADGATVLALGDVQRPVFPRSACKVMQALPLVASGAADALGLTDAELALACASHGGEPGHAATAAGMLAKAGLGTEALECGAHWPYNDSAIKALAAAGAQPSALHNNCSGKHSGFVCLGCLLAREAGRDPAEFVRGYIRPDHPVMREVTAALAAATGADLDHAPVGTDGCSIPTFAFPLRQLAHGFARIGTGAGLSDGHARAARRLRQAVAASPFHVAGSGRLDTRLMQRLGERLFCKVGAEGVYGAALPEAGLGVAIKMDDGNNARAAEVVLAAVVQALVRLDDDEQRFVQGLSDAALVNWNGITVGRLQAASGLRGALRGLRA</sequence>
<dbReference type="Pfam" id="PF06089">
    <property type="entry name" value="Asparaginase_II"/>
    <property type="match status" value="1"/>
</dbReference>